<accession>R9GSJ9</accession>
<dbReference type="AlphaFoldDB" id="R9GSJ9"/>
<dbReference type="FunFam" id="2.60.40.10:FF:000495">
    <property type="entry name" value="Periplasmic beta-glucosidase"/>
    <property type="match status" value="1"/>
</dbReference>
<dbReference type="Proteomes" id="UP000014174">
    <property type="component" value="Unassembled WGS sequence"/>
</dbReference>
<dbReference type="SMART" id="SM01217">
    <property type="entry name" value="Fn3_like"/>
    <property type="match status" value="1"/>
</dbReference>
<dbReference type="GO" id="GO:0008422">
    <property type="term" value="F:beta-glucosidase activity"/>
    <property type="evidence" value="ECO:0007669"/>
    <property type="project" value="UniProtKB-EC"/>
</dbReference>
<dbReference type="Gene3D" id="3.20.20.300">
    <property type="entry name" value="Glycoside hydrolase, family 3, N-terminal domain"/>
    <property type="match status" value="1"/>
</dbReference>
<keyword evidence="7" id="KW-1185">Reference proteome</keyword>
<dbReference type="GO" id="GO:0005975">
    <property type="term" value="P:carbohydrate metabolic process"/>
    <property type="evidence" value="ECO:0007669"/>
    <property type="project" value="InterPro"/>
</dbReference>
<dbReference type="Gene3D" id="3.40.50.1700">
    <property type="entry name" value="Glycoside hydrolase family 3 C-terminal domain"/>
    <property type="match status" value="1"/>
</dbReference>
<dbReference type="InterPro" id="IPR050288">
    <property type="entry name" value="Cellulose_deg_GH3"/>
</dbReference>
<gene>
    <name evidence="6" type="ORF">ADIARSV_1947</name>
</gene>
<dbReference type="InterPro" id="IPR036962">
    <property type="entry name" value="Glyco_hydro_3_N_sf"/>
</dbReference>
<dbReference type="Pfam" id="PF00933">
    <property type="entry name" value="Glyco_hydro_3"/>
    <property type="match status" value="1"/>
</dbReference>
<evidence type="ECO:0000256" key="2">
    <source>
        <dbReference type="ARBA" id="ARBA00022801"/>
    </source>
</evidence>
<dbReference type="Pfam" id="PF01915">
    <property type="entry name" value="Glyco_hydro_3_C"/>
    <property type="match status" value="1"/>
</dbReference>
<dbReference type="PANTHER" id="PTHR42715">
    <property type="entry name" value="BETA-GLUCOSIDASE"/>
    <property type="match status" value="1"/>
</dbReference>
<reference evidence="6 7" key="1">
    <citation type="journal article" date="2013" name="Genome Announc.">
        <title>Draft Genome Sequence of Arcticibacter svalbardensis Strain MN12-7T, a Member of the Family Sphingobacteriaceae Isolated from an Arctic Soil Sample.</title>
        <authorList>
            <person name="Shivaji S."/>
            <person name="Ara S."/>
            <person name="Prasad S."/>
            <person name="Manasa B.P."/>
            <person name="Begum Z."/>
            <person name="Singh A."/>
            <person name="Kumar Pinnaka A."/>
        </authorList>
    </citation>
    <scope>NUCLEOTIDE SEQUENCE [LARGE SCALE GENOMIC DNA]</scope>
    <source>
        <strain evidence="6 7">MN12-7</strain>
    </source>
</reference>
<name>R9GSJ9_9SPHI</name>
<sequence length="708" mass="77795">MGTNLLPVSAQQTTDPATESKIESLIKKMTLEEKIGMIHGNSSFTSTGVARLGIPELMTSDGPHGVRPEHGRDWVLDNKGDDSSTYLPVGITLASTWNPEMGYASGSVLGSEANYRGKDVILGPGINIMRTPLNGRNFEYMSEDPYLISKMVVGYIKGVQDQGVSASLKHYMGNNQEINRSGINVEMSERALREIYLPGFKAAVVEGGVNTVMGSYNRFRGEYCTYNDYLINKILKGEWGFQGLVMSDWGAIHSTKEALLGGADLEMGTDLEMLPNPDYSKFFFADAALRMVRGGEIAESVIDDKVRRILRVMYKTHMFDKRPSGTYATKEHADVARKIAEEGIILLKNKGNVLPLDKKTIKTIAVIGANGNRTNGMGGGSSQVRTKYEITPLKGLQNLCGNSVGITYEQGYTIARNAQADPKLIQQAVDAAKKADVAIVVGGWTHGYDYSVWSDNAYDTEGFDKPDMNMPFGQDELIRAVIKANPNTIVVLYGGGPIDIDTWVNEAKGILQVGYPGMEGGTALAEILFGVVNPSGKLTVTFPKHLEDSPAHKLGEYPGDSINVHYNEDIFVGYRYFDTYKVEPQFAFGHGLSYTSFKYSKPVVVTSTGSASVKISVQNTGTRQGAEVVQLYVRDLKSSLKRPVKELKAFNKVFLNAGESKEIEFNLDKSAFSYYDDKQNQWVLEPGKFDILIGSSSSDIRTKNRIKL</sequence>
<keyword evidence="4 6" id="KW-0326">Glycosidase</keyword>
<dbReference type="InterPro" id="IPR026891">
    <property type="entry name" value="Fn3-like"/>
</dbReference>
<evidence type="ECO:0000313" key="7">
    <source>
        <dbReference type="Proteomes" id="UP000014174"/>
    </source>
</evidence>
<evidence type="ECO:0000256" key="1">
    <source>
        <dbReference type="ARBA" id="ARBA00005336"/>
    </source>
</evidence>
<dbReference type="OrthoDB" id="9758670at2"/>
<comment type="caution">
    <text evidence="6">The sequence shown here is derived from an EMBL/GenBank/DDBJ whole genome shotgun (WGS) entry which is preliminary data.</text>
</comment>
<dbReference type="PROSITE" id="PS00775">
    <property type="entry name" value="GLYCOSYL_HYDROL_F3"/>
    <property type="match status" value="1"/>
</dbReference>
<dbReference type="InterPro" id="IPR017853">
    <property type="entry name" value="GH"/>
</dbReference>
<dbReference type="SUPFAM" id="SSF51445">
    <property type="entry name" value="(Trans)glycosidases"/>
    <property type="match status" value="1"/>
</dbReference>
<dbReference type="eggNOG" id="COG1472">
    <property type="taxonomic scope" value="Bacteria"/>
</dbReference>
<protein>
    <submittedName>
        <fullName evidence="6">Beta-glucosidase</fullName>
        <ecNumber evidence="6">3.2.1.21</ecNumber>
    </submittedName>
</protein>
<dbReference type="InterPro" id="IPR019800">
    <property type="entry name" value="Glyco_hydro_3_AS"/>
</dbReference>
<dbReference type="STRING" id="1150600.ADIARSV_1947"/>
<dbReference type="InterPro" id="IPR001764">
    <property type="entry name" value="Glyco_hydro_3_N"/>
</dbReference>
<organism evidence="6 7">
    <name type="scientific">Arcticibacter svalbardensis MN12-7</name>
    <dbReference type="NCBI Taxonomy" id="1150600"/>
    <lineage>
        <taxon>Bacteria</taxon>
        <taxon>Pseudomonadati</taxon>
        <taxon>Bacteroidota</taxon>
        <taxon>Sphingobacteriia</taxon>
        <taxon>Sphingobacteriales</taxon>
        <taxon>Sphingobacteriaceae</taxon>
        <taxon>Arcticibacter</taxon>
    </lineage>
</organism>
<feature type="domain" description="Fibronectin type III-like" evidence="5">
    <location>
        <begin position="627"/>
        <end position="697"/>
    </location>
</feature>
<dbReference type="Gene3D" id="2.60.40.10">
    <property type="entry name" value="Immunoglobulins"/>
    <property type="match status" value="1"/>
</dbReference>
<comment type="similarity">
    <text evidence="1 4">Belongs to the glycosyl hydrolase 3 family.</text>
</comment>
<proteinExistence type="inferred from homology"/>
<dbReference type="InterPro" id="IPR013783">
    <property type="entry name" value="Ig-like_fold"/>
</dbReference>
<evidence type="ECO:0000313" key="6">
    <source>
        <dbReference type="EMBL" id="EOR94842.1"/>
    </source>
</evidence>
<dbReference type="InterPro" id="IPR036881">
    <property type="entry name" value="Glyco_hydro_3_C_sf"/>
</dbReference>
<dbReference type="Pfam" id="PF14310">
    <property type="entry name" value="Fn3-like"/>
    <property type="match status" value="1"/>
</dbReference>
<dbReference type="SUPFAM" id="SSF52279">
    <property type="entry name" value="Beta-D-glucan exohydrolase, C-terminal domain"/>
    <property type="match status" value="1"/>
</dbReference>
<keyword evidence="3" id="KW-0119">Carbohydrate metabolism</keyword>
<dbReference type="PRINTS" id="PR00133">
    <property type="entry name" value="GLHYDRLASE3"/>
</dbReference>
<dbReference type="PANTHER" id="PTHR42715:SF10">
    <property type="entry name" value="BETA-GLUCOSIDASE"/>
    <property type="match status" value="1"/>
</dbReference>
<evidence type="ECO:0000259" key="5">
    <source>
        <dbReference type="SMART" id="SM01217"/>
    </source>
</evidence>
<dbReference type="EC" id="3.2.1.21" evidence="6"/>
<keyword evidence="2 4" id="KW-0378">Hydrolase</keyword>
<dbReference type="InterPro" id="IPR002772">
    <property type="entry name" value="Glyco_hydro_3_C"/>
</dbReference>
<evidence type="ECO:0000256" key="3">
    <source>
        <dbReference type="ARBA" id="ARBA00023277"/>
    </source>
</evidence>
<dbReference type="EMBL" id="AQPN01000076">
    <property type="protein sequence ID" value="EOR94842.1"/>
    <property type="molecule type" value="Genomic_DNA"/>
</dbReference>
<dbReference type="PATRIC" id="fig|1150600.3.peg.1921"/>
<evidence type="ECO:0000256" key="4">
    <source>
        <dbReference type="RuleBase" id="RU361161"/>
    </source>
</evidence>